<dbReference type="Pfam" id="PF13577">
    <property type="entry name" value="SnoaL_4"/>
    <property type="match status" value="1"/>
</dbReference>
<protein>
    <submittedName>
        <fullName evidence="2">Nuclear transport factor 2 family protein</fullName>
    </submittedName>
</protein>
<evidence type="ECO:0000313" key="3">
    <source>
        <dbReference type="Proteomes" id="UP000321805"/>
    </source>
</evidence>
<dbReference type="EMBL" id="CP042430">
    <property type="protein sequence ID" value="QEC50538.1"/>
    <property type="molecule type" value="Genomic_DNA"/>
</dbReference>
<proteinExistence type="predicted"/>
<dbReference type="OrthoDB" id="7605094at2"/>
<reference evidence="2 3" key="1">
    <citation type="journal article" date="2018" name="J. Microbiol.">
        <title>Baekduia soli gen. nov., sp. nov., a novel bacterium isolated from the soil of Baekdu Mountain and proposal of a novel family name, Baekduiaceae fam. nov.</title>
        <authorList>
            <person name="An D.S."/>
            <person name="Siddiqi M.Z."/>
            <person name="Kim K.H."/>
            <person name="Yu H.S."/>
            <person name="Im W.T."/>
        </authorList>
    </citation>
    <scope>NUCLEOTIDE SEQUENCE [LARGE SCALE GENOMIC DNA]</scope>
    <source>
        <strain evidence="2 3">BR7-21</strain>
    </source>
</reference>
<dbReference type="InterPro" id="IPR032710">
    <property type="entry name" value="NTF2-like_dom_sf"/>
</dbReference>
<organism evidence="2 3">
    <name type="scientific">Baekduia soli</name>
    <dbReference type="NCBI Taxonomy" id="496014"/>
    <lineage>
        <taxon>Bacteria</taxon>
        <taxon>Bacillati</taxon>
        <taxon>Actinomycetota</taxon>
        <taxon>Thermoleophilia</taxon>
        <taxon>Solirubrobacterales</taxon>
        <taxon>Baekduiaceae</taxon>
        <taxon>Baekduia</taxon>
    </lineage>
</organism>
<dbReference type="CDD" id="cd00531">
    <property type="entry name" value="NTF2_like"/>
    <property type="match status" value="1"/>
</dbReference>
<sequence>MADRNAVAELLSKYAWAMDSGNFELLGDVFTQDAGFSIDIAGTQAIEPITGRDAIVEFIRSTVSGQQDQRRHVISNQRFASEGADDAVVTSTLTLNVITDGVLEVKATGVYTSAVVLEDGTWRISDLNIGLDTAF</sequence>
<dbReference type="Gene3D" id="3.10.450.50">
    <property type="match status" value="1"/>
</dbReference>
<dbReference type="Proteomes" id="UP000321805">
    <property type="component" value="Chromosome"/>
</dbReference>
<dbReference type="KEGG" id="bsol:FSW04_25105"/>
<dbReference type="AlphaFoldDB" id="A0A5B8UCG0"/>
<keyword evidence="3" id="KW-1185">Reference proteome</keyword>
<name>A0A5B8UCG0_9ACTN</name>
<dbReference type="SUPFAM" id="SSF54427">
    <property type="entry name" value="NTF2-like"/>
    <property type="match status" value="1"/>
</dbReference>
<accession>A0A5B8UCG0</accession>
<evidence type="ECO:0000259" key="1">
    <source>
        <dbReference type="Pfam" id="PF13577"/>
    </source>
</evidence>
<dbReference type="InterPro" id="IPR037401">
    <property type="entry name" value="SnoaL-like"/>
</dbReference>
<evidence type="ECO:0000313" key="2">
    <source>
        <dbReference type="EMBL" id="QEC50538.1"/>
    </source>
</evidence>
<dbReference type="RefSeq" id="WP_146923270.1">
    <property type="nucleotide sequence ID" value="NZ_CP042430.1"/>
</dbReference>
<feature type="domain" description="SnoaL-like" evidence="1">
    <location>
        <begin position="2"/>
        <end position="127"/>
    </location>
</feature>
<gene>
    <name evidence="2" type="ORF">FSW04_25105</name>
</gene>